<keyword evidence="2" id="KW-1003">Cell membrane</keyword>
<feature type="transmembrane region" description="Helical" evidence="7">
    <location>
        <begin position="179"/>
        <end position="197"/>
    </location>
</feature>
<feature type="transmembrane region" description="Helical" evidence="7">
    <location>
        <begin position="74"/>
        <end position="91"/>
    </location>
</feature>
<dbReference type="PATRIC" id="fig|1618446.3.peg.831"/>
<feature type="transmembrane region" description="Helical" evidence="7">
    <location>
        <begin position="143"/>
        <end position="167"/>
    </location>
</feature>
<evidence type="ECO:0000256" key="5">
    <source>
        <dbReference type="ARBA" id="ARBA00022989"/>
    </source>
</evidence>
<dbReference type="InterPro" id="IPR000715">
    <property type="entry name" value="Glycosyl_transferase_4"/>
</dbReference>
<evidence type="ECO:0000256" key="2">
    <source>
        <dbReference type="ARBA" id="ARBA00022475"/>
    </source>
</evidence>
<evidence type="ECO:0000313" key="9">
    <source>
        <dbReference type="Proteomes" id="UP000034050"/>
    </source>
</evidence>
<protein>
    <submittedName>
        <fullName evidence="8">Glycosyl transferase, family 4, conserved region-containing protein</fullName>
    </submittedName>
</protein>
<accession>A0A0G1CMG4</accession>
<dbReference type="CDD" id="cd06853">
    <property type="entry name" value="GT_WecA_like"/>
    <property type="match status" value="1"/>
</dbReference>
<sequence length="359" mass="39176">MLELLLPALIAGLITYFTTPQVMRWAMKHGLIDDPRVRKHPAHTHKGILPRAGGLSLFTGIVLSVLIFLPLNKVVIGILLATALATLIGLWDDWQDLSPYLRFAANILVALIVVGVGVGIPFITNPLGGVVSLETWRISFSFFGTHSIMVWADIFAVLWIVWTMNIVGWSSGVDGQMPGFVAIAATTLALLSLRFSAHDISQTVVAQLALITAGAFLGFLPWNFYPQKILPGYGGKTLAGLLLATIAILSGGKVGSALLILAIPMLDAAYALFRRIVSKKSPFLADRSHLHHRLLDLGWGKRRIALFYWLVSAILGVLTLTLNSQQKVFVFLTISLTVGGILLWLSYLLHQPNKTDTEN</sequence>
<dbReference type="PANTHER" id="PTHR22926:SF3">
    <property type="entry name" value="UNDECAPRENYL-PHOSPHATE ALPHA-N-ACETYLGLUCOSAMINYL 1-PHOSPHATE TRANSFERASE"/>
    <property type="match status" value="1"/>
</dbReference>
<dbReference type="GO" id="GO:0005886">
    <property type="term" value="C:plasma membrane"/>
    <property type="evidence" value="ECO:0007669"/>
    <property type="project" value="UniProtKB-SubCell"/>
</dbReference>
<evidence type="ECO:0000256" key="6">
    <source>
        <dbReference type="ARBA" id="ARBA00023136"/>
    </source>
</evidence>
<dbReference type="GO" id="GO:0071555">
    <property type="term" value="P:cell wall organization"/>
    <property type="evidence" value="ECO:0007669"/>
    <property type="project" value="TreeGrafter"/>
</dbReference>
<evidence type="ECO:0000313" key="8">
    <source>
        <dbReference type="EMBL" id="KKS86965.1"/>
    </source>
</evidence>
<evidence type="ECO:0000256" key="7">
    <source>
        <dbReference type="SAM" id="Phobius"/>
    </source>
</evidence>
<feature type="transmembrane region" description="Helical" evidence="7">
    <location>
        <begin position="328"/>
        <end position="349"/>
    </location>
</feature>
<evidence type="ECO:0000256" key="4">
    <source>
        <dbReference type="ARBA" id="ARBA00022692"/>
    </source>
</evidence>
<dbReference type="GO" id="GO:0009103">
    <property type="term" value="P:lipopolysaccharide biosynthetic process"/>
    <property type="evidence" value="ECO:0007669"/>
    <property type="project" value="TreeGrafter"/>
</dbReference>
<evidence type="ECO:0000256" key="1">
    <source>
        <dbReference type="ARBA" id="ARBA00004651"/>
    </source>
</evidence>
<feature type="transmembrane region" description="Helical" evidence="7">
    <location>
        <begin position="304"/>
        <end position="322"/>
    </location>
</feature>
<keyword evidence="3 8" id="KW-0808">Transferase</keyword>
<proteinExistence type="predicted"/>
<gene>
    <name evidence="8" type="ORF">UV61_C0006G0166</name>
</gene>
<dbReference type="GO" id="GO:0016780">
    <property type="term" value="F:phosphotransferase activity, for other substituted phosphate groups"/>
    <property type="evidence" value="ECO:0007669"/>
    <property type="project" value="InterPro"/>
</dbReference>
<evidence type="ECO:0000256" key="3">
    <source>
        <dbReference type="ARBA" id="ARBA00022679"/>
    </source>
</evidence>
<keyword evidence="6 7" id="KW-0472">Membrane</keyword>
<dbReference type="AlphaFoldDB" id="A0A0G1CMG4"/>
<dbReference type="STRING" id="1618446.UV61_C0006G0166"/>
<comment type="caution">
    <text evidence="8">The sequence shown here is derived from an EMBL/GenBank/DDBJ whole genome shotgun (WGS) entry which is preliminary data.</text>
</comment>
<feature type="transmembrane region" description="Helical" evidence="7">
    <location>
        <begin position="203"/>
        <end position="222"/>
    </location>
</feature>
<dbReference type="PANTHER" id="PTHR22926">
    <property type="entry name" value="PHOSPHO-N-ACETYLMURAMOYL-PENTAPEPTIDE-TRANSFERASE"/>
    <property type="match status" value="1"/>
</dbReference>
<dbReference type="Proteomes" id="UP000034050">
    <property type="component" value="Unassembled WGS sequence"/>
</dbReference>
<organism evidence="8 9">
    <name type="scientific">Candidatus Gottesmanbacteria bacterium GW2011_GWB1_43_11</name>
    <dbReference type="NCBI Taxonomy" id="1618446"/>
    <lineage>
        <taxon>Bacteria</taxon>
        <taxon>Candidatus Gottesmaniibacteriota</taxon>
    </lineage>
</organism>
<dbReference type="Pfam" id="PF00953">
    <property type="entry name" value="Glycos_transf_4"/>
    <property type="match status" value="1"/>
</dbReference>
<feature type="transmembrane region" description="Helical" evidence="7">
    <location>
        <begin position="103"/>
        <end position="123"/>
    </location>
</feature>
<keyword evidence="4 7" id="KW-0812">Transmembrane</keyword>
<dbReference type="EMBL" id="LCFD01000006">
    <property type="protein sequence ID" value="KKS86965.1"/>
    <property type="molecule type" value="Genomic_DNA"/>
</dbReference>
<keyword evidence="5 7" id="KW-1133">Transmembrane helix</keyword>
<feature type="transmembrane region" description="Helical" evidence="7">
    <location>
        <begin position="48"/>
        <end position="68"/>
    </location>
</feature>
<name>A0A0G1CMG4_9BACT</name>
<reference evidence="8 9" key="1">
    <citation type="journal article" date="2015" name="Nature">
        <title>rRNA introns, odd ribosomes, and small enigmatic genomes across a large radiation of phyla.</title>
        <authorList>
            <person name="Brown C.T."/>
            <person name="Hug L.A."/>
            <person name="Thomas B.C."/>
            <person name="Sharon I."/>
            <person name="Castelle C.J."/>
            <person name="Singh A."/>
            <person name="Wilkins M.J."/>
            <person name="Williams K.H."/>
            <person name="Banfield J.F."/>
        </authorList>
    </citation>
    <scope>NUCLEOTIDE SEQUENCE [LARGE SCALE GENOMIC DNA]</scope>
</reference>
<dbReference type="GO" id="GO:0044038">
    <property type="term" value="P:cell wall macromolecule biosynthetic process"/>
    <property type="evidence" value="ECO:0007669"/>
    <property type="project" value="TreeGrafter"/>
</dbReference>
<feature type="transmembrane region" description="Helical" evidence="7">
    <location>
        <begin position="6"/>
        <end position="27"/>
    </location>
</feature>
<comment type="subcellular location">
    <subcellularLocation>
        <location evidence="1">Cell membrane</location>
        <topology evidence="1">Multi-pass membrane protein</topology>
    </subcellularLocation>
</comment>